<name>A0A1W0ABE6_9STRA</name>
<dbReference type="EMBL" id="JNBS01000220">
    <property type="protein sequence ID" value="OQS07647.1"/>
    <property type="molecule type" value="Genomic_DNA"/>
</dbReference>
<dbReference type="PANTHER" id="PTHR11575:SF48">
    <property type="entry name" value="5'-NUCLEOTIDASE"/>
    <property type="match status" value="1"/>
</dbReference>
<dbReference type="Gene3D" id="3.90.780.10">
    <property type="entry name" value="5'-Nucleotidase, C-terminal domain"/>
    <property type="match status" value="1"/>
</dbReference>
<dbReference type="SUPFAM" id="SSF55816">
    <property type="entry name" value="5'-nucleotidase (syn. UDP-sugar hydrolase), C-terminal domain"/>
    <property type="match status" value="1"/>
</dbReference>
<organism evidence="3 4">
    <name type="scientific">Thraustotheca clavata</name>
    <dbReference type="NCBI Taxonomy" id="74557"/>
    <lineage>
        <taxon>Eukaryota</taxon>
        <taxon>Sar</taxon>
        <taxon>Stramenopiles</taxon>
        <taxon>Oomycota</taxon>
        <taxon>Saprolegniomycetes</taxon>
        <taxon>Saprolegniales</taxon>
        <taxon>Achlyaceae</taxon>
        <taxon>Thraustotheca</taxon>
    </lineage>
</organism>
<dbReference type="Proteomes" id="UP000243217">
    <property type="component" value="Unassembled WGS sequence"/>
</dbReference>
<sequence length="200" mass="21555">TVRGGPAPIGNFFADAFMNFYGKVAPNAAVMNGGGIRSDKKWPAGSVSVGDVISWDPFGNIITVIETDGVSLKKFLQYELVQSCGATSVISSSFYTHNAGFYFEYVCQGLNKGELKKLTWNNANGASIQDSDKVVLAISDYWETIFRQAGGITKFIINPKEGAPSNVLLEAYIDSNKGDICPSTTDIRSSITFQIPSIVS</sequence>
<dbReference type="InterPro" id="IPR008334">
    <property type="entry name" value="5'-Nucleotdase_C"/>
</dbReference>
<evidence type="ECO:0000313" key="3">
    <source>
        <dbReference type="EMBL" id="OQS07647.1"/>
    </source>
</evidence>
<feature type="non-terminal residue" evidence="3">
    <location>
        <position position="1"/>
    </location>
</feature>
<dbReference type="PANTHER" id="PTHR11575">
    <property type="entry name" value="5'-NUCLEOTIDASE-RELATED"/>
    <property type="match status" value="1"/>
</dbReference>
<comment type="similarity">
    <text evidence="1">Belongs to the 5'-nucleotidase family.</text>
</comment>
<dbReference type="Pfam" id="PF02872">
    <property type="entry name" value="5_nucleotid_C"/>
    <property type="match status" value="1"/>
</dbReference>
<reference evidence="3 4" key="1">
    <citation type="journal article" date="2014" name="Genome Biol. Evol.">
        <title>The secreted proteins of Achlya hypogyna and Thraustotheca clavata identify the ancestral oomycete secretome and reveal gene acquisitions by horizontal gene transfer.</title>
        <authorList>
            <person name="Misner I."/>
            <person name="Blouin N."/>
            <person name="Leonard G."/>
            <person name="Richards T.A."/>
            <person name="Lane C.E."/>
        </authorList>
    </citation>
    <scope>NUCLEOTIDE SEQUENCE [LARGE SCALE GENOMIC DNA]</scope>
    <source>
        <strain evidence="3 4">ATCC 34112</strain>
    </source>
</reference>
<evidence type="ECO:0000313" key="4">
    <source>
        <dbReference type="Proteomes" id="UP000243217"/>
    </source>
</evidence>
<proteinExistence type="inferred from homology"/>
<dbReference type="InterPro" id="IPR036907">
    <property type="entry name" value="5'-Nucleotdase_C_sf"/>
</dbReference>
<dbReference type="GO" id="GO:0009166">
    <property type="term" value="P:nucleotide catabolic process"/>
    <property type="evidence" value="ECO:0007669"/>
    <property type="project" value="InterPro"/>
</dbReference>
<keyword evidence="4" id="KW-1185">Reference proteome</keyword>
<protein>
    <submittedName>
        <fullName evidence="3">Calcineurin-like phosphoesterase</fullName>
    </submittedName>
</protein>
<accession>A0A1W0ABE6</accession>
<dbReference type="AlphaFoldDB" id="A0A1W0ABE6"/>
<evidence type="ECO:0000256" key="1">
    <source>
        <dbReference type="ARBA" id="ARBA00006654"/>
    </source>
</evidence>
<comment type="caution">
    <text evidence="3">The sequence shown here is derived from an EMBL/GenBank/DDBJ whole genome shotgun (WGS) entry which is preliminary data.</text>
</comment>
<dbReference type="GO" id="GO:0016787">
    <property type="term" value="F:hydrolase activity"/>
    <property type="evidence" value="ECO:0007669"/>
    <property type="project" value="InterPro"/>
</dbReference>
<feature type="domain" description="5'-Nucleotidase C-terminal" evidence="2">
    <location>
        <begin position="3"/>
        <end position="141"/>
    </location>
</feature>
<gene>
    <name evidence="3" type="ORF">THRCLA_00355</name>
</gene>
<dbReference type="InterPro" id="IPR006179">
    <property type="entry name" value="5_nucleotidase/apyrase"/>
</dbReference>
<dbReference type="OrthoDB" id="10252235at2759"/>
<dbReference type="STRING" id="74557.A0A1W0ABE6"/>
<evidence type="ECO:0000259" key="2">
    <source>
        <dbReference type="Pfam" id="PF02872"/>
    </source>
</evidence>